<evidence type="ECO:0000256" key="1">
    <source>
        <dbReference type="SAM" id="MobiDB-lite"/>
    </source>
</evidence>
<keyword evidence="4" id="KW-1185">Reference proteome</keyword>
<protein>
    <recommendedName>
        <fullName evidence="5">Cysteine and tyrosine-rich protein 1</fullName>
    </recommendedName>
</protein>
<dbReference type="EMBL" id="NEDP02005228">
    <property type="protein sequence ID" value="OWF42721.1"/>
    <property type="molecule type" value="Genomic_DNA"/>
</dbReference>
<organism evidence="3 4">
    <name type="scientific">Mizuhopecten yessoensis</name>
    <name type="common">Japanese scallop</name>
    <name type="synonym">Patinopecten yessoensis</name>
    <dbReference type="NCBI Taxonomy" id="6573"/>
    <lineage>
        <taxon>Eukaryota</taxon>
        <taxon>Metazoa</taxon>
        <taxon>Spiralia</taxon>
        <taxon>Lophotrochozoa</taxon>
        <taxon>Mollusca</taxon>
        <taxon>Bivalvia</taxon>
        <taxon>Autobranchia</taxon>
        <taxon>Pteriomorphia</taxon>
        <taxon>Pectinida</taxon>
        <taxon>Pectinoidea</taxon>
        <taxon>Pectinidae</taxon>
        <taxon>Mizuhopecten</taxon>
    </lineage>
</organism>
<evidence type="ECO:0008006" key="5">
    <source>
        <dbReference type="Google" id="ProtNLM"/>
    </source>
</evidence>
<keyword evidence="2" id="KW-1133">Transmembrane helix</keyword>
<gene>
    <name evidence="3" type="ORF">KP79_PYT17013</name>
</gene>
<evidence type="ECO:0000256" key="2">
    <source>
        <dbReference type="SAM" id="Phobius"/>
    </source>
</evidence>
<evidence type="ECO:0000313" key="3">
    <source>
        <dbReference type="EMBL" id="OWF42721.1"/>
    </source>
</evidence>
<evidence type="ECO:0000313" key="4">
    <source>
        <dbReference type="Proteomes" id="UP000242188"/>
    </source>
</evidence>
<sequence>MYTGLSRGKQHTKYDKNKMAQIFLASVLVFLQILGVVGADICYEYSYSFGTERYYGYCPEGCCGYTYDRKCCEDESFDASIVGIIAGCVIGGIVFLGFIVSLVFCLVCMGTNKTGNRGRVIVPLTQQQGASNVAYVSTHANWAYTGPYPSQPQVLGHTMGYSQYGRTTGTFPQPPPYEHQQPPSTAPPEYPASSELYDPLSSSAQGLPPIDGTSTQRLQTSLPPVNHGGIDTSKV</sequence>
<proteinExistence type="predicted"/>
<feature type="region of interest" description="Disordered" evidence="1">
    <location>
        <begin position="165"/>
        <end position="235"/>
    </location>
</feature>
<feature type="compositionally biased region" description="Polar residues" evidence="1">
    <location>
        <begin position="212"/>
        <end position="223"/>
    </location>
</feature>
<keyword evidence="2" id="KW-0472">Membrane</keyword>
<reference evidence="3 4" key="1">
    <citation type="journal article" date="2017" name="Nat. Ecol. Evol.">
        <title>Scallop genome provides insights into evolution of bilaterian karyotype and development.</title>
        <authorList>
            <person name="Wang S."/>
            <person name="Zhang J."/>
            <person name="Jiao W."/>
            <person name="Li J."/>
            <person name="Xun X."/>
            <person name="Sun Y."/>
            <person name="Guo X."/>
            <person name="Huan P."/>
            <person name="Dong B."/>
            <person name="Zhang L."/>
            <person name="Hu X."/>
            <person name="Sun X."/>
            <person name="Wang J."/>
            <person name="Zhao C."/>
            <person name="Wang Y."/>
            <person name="Wang D."/>
            <person name="Huang X."/>
            <person name="Wang R."/>
            <person name="Lv J."/>
            <person name="Li Y."/>
            <person name="Zhang Z."/>
            <person name="Liu B."/>
            <person name="Lu W."/>
            <person name="Hui Y."/>
            <person name="Liang J."/>
            <person name="Zhou Z."/>
            <person name="Hou R."/>
            <person name="Li X."/>
            <person name="Liu Y."/>
            <person name="Li H."/>
            <person name="Ning X."/>
            <person name="Lin Y."/>
            <person name="Zhao L."/>
            <person name="Xing Q."/>
            <person name="Dou J."/>
            <person name="Li Y."/>
            <person name="Mao J."/>
            <person name="Guo H."/>
            <person name="Dou H."/>
            <person name="Li T."/>
            <person name="Mu C."/>
            <person name="Jiang W."/>
            <person name="Fu Q."/>
            <person name="Fu X."/>
            <person name="Miao Y."/>
            <person name="Liu J."/>
            <person name="Yu Q."/>
            <person name="Li R."/>
            <person name="Liao H."/>
            <person name="Li X."/>
            <person name="Kong Y."/>
            <person name="Jiang Z."/>
            <person name="Chourrout D."/>
            <person name="Li R."/>
            <person name="Bao Z."/>
        </authorList>
    </citation>
    <scope>NUCLEOTIDE SEQUENCE [LARGE SCALE GENOMIC DNA]</scope>
    <source>
        <strain evidence="3 4">PY_sf001</strain>
    </source>
</reference>
<keyword evidence="2" id="KW-0812">Transmembrane</keyword>
<name>A0A210Q1W4_MIZYE</name>
<dbReference type="Proteomes" id="UP000242188">
    <property type="component" value="Unassembled WGS sequence"/>
</dbReference>
<comment type="caution">
    <text evidence="3">The sequence shown here is derived from an EMBL/GenBank/DDBJ whole genome shotgun (WGS) entry which is preliminary data.</text>
</comment>
<feature type="transmembrane region" description="Helical" evidence="2">
    <location>
        <begin position="84"/>
        <end position="109"/>
    </location>
</feature>
<dbReference type="AlphaFoldDB" id="A0A210Q1W4"/>
<accession>A0A210Q1W4</accession>